<protein>
    <submittedName>
        <fullName evidence="1">Uncharacterized protein</fullName>
    </submittedName>
</protein>
<accession>A0A0A8ZMI6</accession>
<reference evidence="1" key="2">
    <citation type="journal article" date="2015" name="Data Brief">
        <title>Shoot transcriptome of the giant reed, Arundo donax.</title>
        <authorList>
            <person name="Barrero R.A."/>
            <person name="Guerrero F.D."/>
            <person name="Moolhuijzen P."/>
            <person name="Goolsby J.A."/>
            <person name="Tidwell J."/>
            <person name="Bellgard S.E."/>
            <person name="Bellgard M.I."/>
        </authorList>
    </citation>
    <scope>NUCLEOTIDE SEQUENCE</scope>
    <source>
        <tissue evidence="1">Shoot tissue taken approximately 20 cm above the soil surface</tissue>
    </source>
</reference>
<proteinExistence type="predicted"/>
<name>A0A0A8ZMI6_ARUDO</name>
<dbReference type="AlphaFoldDB" id="A0A0A8ZMI6"/>
<dbReference type="EMBL" id="GBRH01259930">
    <property type="protein sequence ID" value="JAD37965.1"/>
    <property type="molecule type" value="Transcribed_RNA"/>
</dbReference>
<organism evidence="1">
    <name type="scientific">Arundo donax</name>
    <name type="common">Giant reed</name>
    <name type="synonym">Donax arundinaceus</name>
    <dbReference type="NCBI Taxonomy" id="35708"/>
    <lineage>
        <taxon>Eukaryota</taxon>
        <taxon>Viridiplantae</taxon>
        <taxon>Streptophyta</taxon>
        <taxon>Embryophyta</taxon>
        <taxon>Tracheophyta</taxon>
        <taxon>Spermatophyta</taxon>
        <taxon>Magnoliopsida</taxon>
        <taxon>Liliopsida</taxon>
        <taxon>Poales</taxon>
        <taxon>Poaceae</taxon>
        <taxon>PACMAD clade</taxon>
        <taxon>Arundinoideae</taxon>
        <taxon>Arundineae</taxon>
        <taxon>Arundo</taxon>
    </lineage>
</organism>
<sequence length="33" mass="3959">MHLRQAHTQLEFNTGGWRTRHSWRIPQLALTES</sequence>
<reference evidence="1" key="1">
    <citation type="submission" date="2014-09" db="EMBL/GenBank/DDBJ databases">
        <authorList>
            <person name="Magalhaes I.L.F."/>
            <person name="Oliveira U."/>
            <person name="Santos F.R."/>
            <person name="Vidigal T.H.D.A."/>
            <person name="Brescovit A.D."/>
            <person name="Santos A.J."/>
        </authorList>
    </citation>
    <scope>NUCLEOTIDE SEQUENCE</scope>
    <source>
        <tissue evidence="1">Shoot tissue taken approximately 20 cm above the soil surface</tissue>
    </source>
</reference>
<evidence type="ECO:0000313" key="1">
    <source>
        <dbReference type="EMBL" id="JAD37965.1"/>
    </source>
</evidence>